<name>A0A1D1VCQ0_RAMVA</name>
<evidence type="ECO:0000313" key="6">
    <source>
        <dbReference type="EMBL" id="GAU99399.1"/>
    </source>
</evidence>
<comment type="caution">
    <text evidence="6">The sequence shown here is derived from an EMBL/GenBank/DDBJ whole genome shotgun (WGS) entry which is preliminary data.</text>
</comment>
<protein>
    <recommendedName>
        <fullName evidence="5">DNA2/NAM7 helicase-like C-terminal domain-containing protein</fullName>
    </recommendedName>
</protein>
<gene>
    <name evidence="6" type="primary">RvY_10409-1</name>
    <name evidence="6" type="synonym">RvY_10409.1</name>
    <name evidence="6" type="ORF">RvY_10409</name>
</gene>
<dbReference type="STRING" id="947166.A0A1D1VCQ0"/>
<evidence type="ECO:0000256" key="2">
    <source>
        <dbReference type="ARBA" id="ARBA00022801"/>
    </source>
</evidence>
<organism evidence="6 7">
    <name type="scientific">Ramazzottius varieornatus</name>
    <name type="common">Water bear</name>
    <name type="synonym">Tardigrade</name>
    <dbReference type="NCBI Taxonomy" id="947166"/>
    <lineage>
        <taxon>Eukaryota</taxon>
        <taxon>Metazoa</taxon>
        <taxon>Ecdysozoa</taxon>
        <taxon>Tardigrada</taxon>
        <taxon>Eutardigrada</taxon>
        <taxon>Parachela</taxon>
        <taxon>Hypsibioidea</taxon>
        <taxon>Ramazzottiidae</taxon>
        <taxon>Ramazzottius</taxon>
    </lineage>
</organism>
<dbReference type="GO" id="GO:0016787">
    <property type="term" value="F:hydrolase activity"/>
    <property type="evidence" value="ECO:0007669"/>
    <property type="project" value="UniProtKB-KW"/>
</dbReference>
<dbReference type="SUPFAM" id="SSF52540">
    <property type="entry name" value="P-loop containing nucleoside triphosphate hydrolases"/>
    <property type="match status" value="1"/>
</dbReference>
<keyword evidence="1" id="KW-0547">Nucleotide-binding</keyword>
<proteinExistence type="predicted"/>
<keyword evidence="4" id="KW-0067">ATP-binding</keyword>
<dbReference type="PANTHER" id="PTHR43788:SF8">
    <property type="entry name" value="DNA-BINDING PROTEIN SMUBP-2"/>
    <property type="match status" value="1"/>
</dbReference>
<feature type="domain" description="DNA2/NAM7 helicase-like C-terminal" evidence="5">
    <location>
        <begin position="6"/>
        <end position="183"/>
    </location>
</feature>
<dbReference type="InterPro" id="IPR050534">
    <property type="entry name" value="Coronavir_polyprotein_1ab"/>
</dbReference>
<evidence type="ECO:0000313" key="7">
    <source>
        <dbReference type="Proteomes" id="UP000186922"/>
    </source>
</evidence>
<sequence length="217" mass="24473">MSARDPRYVSVLRKDYRSSPQIMSTSSAVLYDSEMTFSGRYEADNSPLPPLQFLQVDGIVKLRVLGGVASYVNVIEMRMVVQQVQSFYAAGLKPQEVGVFSPAVRQLQLIRDELVKINVPVPVIGHVDEFLGGEVIALVISCVQSYSEWAKEPEDVVGFIGHPELSNFAISRARRFVSIVGNLKFPHREDLFWRLFLRDSTRKGYLSLDMTLTMLDL</sequence>
<dbReference type="GO" id="GO:0005524">
    <property type="term" value="F:ATP binding"/>
    <property type="evidence" value="ECO:0007669"/>
    <property type="project" value="UniProtKB-KW"/>
</dbReference>
<dbReference type="Pfam" id="PF13087">
    <property type="entry name" value="AAA_12"/>
    <property type="match status" value="1"/>
</dbReference>
<dbReference type="Gene3D" id="3.40.50.300">
    <property type="entry name" value="P-loop containing nucleotide triphosphate hydrolases"/>
    <property type="match status" value="1"/>
</dbReference>
<dbReference type="EMBL" id="BDGG01000005">
    <property type="protein sequence ID" value="GAU99399.1"/>
    <property type="molecule type" value="Genomic_DNA"/>
</dbReference>
<dbReference type="PANTHER" id="PTHR43788">
    <property type="entry name" value="DNA2/NAM7 HELICASE FAMILY MEMBER"/>
    <property type="match status" value="1"/>
</dbReference>
<accession>A0A1D1VCQ0</accession>
<evidence type="ECO:0000256" key="1">
    <source>
        <dbReference type="ARBA" id="ARBA00022741"/>
    </source>
</evidence>
<reference evidence="6 7" key="1">
    <citation type="journal article" date="2016" name="Nat. Commun.">
        <title>Extremotolerant tardigrade genome and improved radiotolerance of human cultured cells by tardigrade-unique protein.</title>
        <authorList>
            <person name="Hashimoto T."/>
            <person name="Horikawa D.D."/>
            <person name="Saito Y."/>
            <person name="Kuwahara H."/>
            <person name="Kozuka-Hata H."/>
            <person name="Shin-I T."/>
            <person name="Minakuchi Y."/>
            <person name="Ohishi K."/>
            <person name="Motoyama A."/>
            <person name="Aizu T."/>
            <person name="Enomoto A."/>
            <person name="Kondo K."/>
            <person name="Tanaka S."/>
            <person name="Hara Y."/>
            <person name="Koshikawa S."/>
            <person name="Sagara H."/>
            <person name="Miura T."/>
            <person name="Yokobori S."/>
            <person name="Miyagawa K."/>
            <person name="Suzuki Y."/>
            <person name="Kubo T."/>
            <person name="Oyama M."/>
            <person name="Kohara Y."/>
            <person name="Fujiyama A."/>
            <person name="Arakawa K."/>
            <person name="Katayama T."/>
            <person name="Toyoda A."/>
            <person name="Kunieda T."/>
        </authorList>
    </citation>
    <scope>NUCLEOTIDE SEQUENCE [LARGE SCALE GENOMIC DNA]</scope>
    <source>
        <strain evidence="6 7">YOKOZUNA-1</strain>
    </source>
</reference>
<dbReference type="AlphaFoldDB" id="A0A1D1VCQ0"/>
<dbReference type="Proteomes" id="UP000186922">
    <property type="component" value="Unassembled WGS sequence"/>
</dbReference>
<evidence type="ECO:0000256" key="4">
    <source>
        <dbReference type="ARBA" id="ARBA00022840"/>
    </source>
</evidence>
<keyword evidence="7" id="KW-1185">Reference proteome</keyword>
<evidence type="ECO:0000259" key="5">
    <source>
        <dbReference type="Pfam" id="PF13087"/>
    </source>
</evidence>
<keyword evidence="2" id="KW-0378">Hydrolase</keyword>
<dbReference type="InterPro" id="IPR041679">
    <property type="entry name" value="DNA2/NAM7-like_C"/>
</dbReference>
<dbReference type="GO" id="GO:0043139">
    <property type="term" value="F:5'-3' DNA helicase activity"/>
    <property type="evidence" value="ECO:0007669"/>
    <property type="project" value="TreeGrafter"/>
</dbReference>
<dbReference type="InterPro" id="IPR027417">
    <property type="entry name" value="P-loop_NTPase"/>
</dbReference>
<keyword evidence="3" id="KW-0347">Helicase</keyword>
<evidence type="ECO:0000256" key="3">
    <source>
        <dbReference type="ARBA" id="ARBA00022806"/>
    </source>
</evidence>